<sequence length="431" mass="46742">MIILLIQYNYLNLPGKVTQNSKVTDYIYRADGVKVRKVFGTETTDYLDGFQYVNSALKFFPTVEGYFNVETGKYVYNYTDHLGNVRLSYAKNGAGTEIIEESNYYPFGLKHEGYNGLTGNPAYNYKYNGKELQETGMYDYGARMYMPDLGRWGVLDPLAEKMTRHSPYNYAFNNPIRFIDPDGREGKGWIKSVVDGQTSWTYDKDVHSLQDAKDKKYTGATEYQDALTITGTSNGQQNYQYTLDASGVATDSSGKVMTESFTTGAGTQIGVNPDSQMLASIGSIQGGTGFYAGLTGSILVGGGITASLGLVQDGNGHVETYFTLGGGLGFGVSGGIEGGAIIPTDPNHTFVTSEFRGTSITYSGGEGLVNGSFGGTFSDKYKGFKNADNFDMSHFGVHTPDGYRTKGFGIIKGSAGLPVSWAKTNTWVSGK</sequence>
<dbReference type="EMBL" id="SDLV01000035">
    <property type="protein sequence ID" value="THV57071.1"/>
    <property type="molecule type" value="Genomic_DNA"/>
</dbReference>
<evidence type="ECO:0000313" key="2">
    <source>
        <dbReference type="Proteomes" id="UP000306038"/>
    </source>
</evidence>
<evidence type="ECO:0000313" key="1">
    <source>
        <dbReference type="EMBL" id="THV57071.1"/>
    </source>
</evidence>
<reference evidence="1 2" key="1">
    <citation type="submission" date="2019-01" db="EMBL/GenBank/DDBJ databases">
        <authorList>
            <person name="B I."/>
            <person name="Ch S."/>
            <person name="Ch V.R."/>
        </authorList>
    </citation>
    <scope>NUCLEOTIDE SEQUENCE [LARGE SCALE GENOMIC DNA]</scope>
    <source>
        <strain evidence="1 2">JC507</strain>
    </source>
</reference>
<dbReference type="PANTHER" id="PTHR32305">
    <property type="match status" value="1"/>
</dbReference>
<comment type="caution">
    <text evidence="1">The sequence shown here is derived from an EMBL/GenBank/DDBJ whole genome shotgun (WGS) entry which is preliminary data.</text>
</comment>
<dbReference type="InterPro" id="IPR050708">
    <property type="entry name" value="T6SS_VgrG/RHS"/>
</dbReference>
<dbReference type="InterPro" id="IPR022385">
    <property type="entry name" value="Rhs_assc_core"/>
</dbReference>
<name>A0ABY2R3X8_9FLAO</name>
<organism evidence="1 2">
    <name type="scientific">Chryseobacterium candidae</name>
    <dbReference type="NCBI Taxonomy" id="1978493"/>
    <lineage>
        <taxon>Bacteria</taxon>
        <taxon>Pseudomonadati</taxon>
        <taxon>Bacteroidota</taxon>
        <taxon>Flavobacteriia</taxon>
        <taxon>Flavobacteriales</taxon>
        <taxon>Weeksellaceae</taxon>
        <taxon>Chryseobacterium group</taxon>
        <taxon>Chryseobacterium</taxon>
    </lineage>
</organism>
<dbReference type="Proteomes" id="UP000306038">
    <property type="component" value="Unassembled WGS sequence"/>
</dbReference>
<gene>
    <name evidence="1" type="ORF">EK417_16535</name>
</gene>
<keyword evidence="2" id="KW-1185">Reference proteome</keyword>
<dbReference type="NCBIfam" id="TIGR03696">
    <property type="entry name" value="Rhs_assc_core"/>
    <property type="match status" value="1"/>
</dbReference>
<dbReference type="Gene3D" id="2.180.10.10">
    <property type="entry name" value="RHS repeat-associated core"/>
    <property type="match status" value="1"/>
</dbReference>
<dbReference type="PANTHER" id="PTHR32305:SF15">
    <property type="entry name" value="PROTEIN RHSA-RELATED"/>
    <property type="match status" value="1"/>
</dbReference>
<proteinExistence type="predicted"/>
<protein>
    <submittedName>
        <fullName evidence="1">RHS repeat-associated core domain-containing protein</fullName>
    </submittedName>
</protein>
<accession>A0ABY2R3X8</accession>